<evidence type="ECO:0000313" key="3">
    <source>
        <dbReference type="Proteomes" id="UP000663852"/>
    </source>
</evidence>
<dbReference type="OrthoDB" id="9984976at2759"/>
<accession>A0A814F1G0</accession>
<evidence type="ECO:0000256" key="1">
    <source>
        <dbReference type="SAM" id="Phobius"/>
    </source>
</evidence>
<keyword evidence="1" id="KW-0472">Membrane</keyword>
<feature type="transmembrane region" description="Helical" evidence="1">
    <location>
        <begin position="12"/>
        <end position="37"/>
    </location>
</feature>
<gene>
    <name evidence="2" type="ORF">EDS130_LOCUS13549</name>
</gene>
<protein>
    <submittedName>
        <fullName evidence="2">Uncharacterized protein</fullName>
    </submittedName>
</protein>
<comment type="caution">
    <text evidence="2">The sequence shown here is derived from an EMBL/GenBank/DDBJ whole genome shotgun (WGS) entry which is preliminary data.</text>
</comment>
<dbReference type="Proteomes" id="UP000663852">
    <property type="component" value="Unassembled WGS sequence"/>
</dbReference>
<keyword evidence="1" id="KW-1133">Transmembrane helix</keyword>
<sequence>MHPLYKESLASTLICALTTLSCRVLFLVFVLLFLVGLGPEQQCLGLILTPPDGDSNAECRPIDIQLYTWRGPGFESGECWHQGQRFINGATWGRMDIPGAPYCVCEQGKVRIFYSQHRPEKPSTHLADSLTLLRPFHGSSPTPNDLAKWPIPNVITVRQRSVVCTSDRLGMRVRSRDSCTGCKCSKNGHWLCRKPPVLKGNRTKNIHHRRTSRSLAITSRNLHYPWKHSSPSINVQRRASTVRIQPQCPSGTIPQYCILIERIVSSNSSEKSSRYIEIPRETSWIDQQRCTQCSCTLDGRLFCEFLHSTCNRSCLIEKTQPIPLMYYFPPGAKWVTPPHDKCRSCMCVRGERKCINCDQILKINVENSAPQRSSIGEFRLGSPISTSSKQIKPCVLQISTNSHRLLLPNQRTWFQERCFVCSKQHGRLISC</sequence>
<keyword evidence="1" id="KW-0812">Transmembrane</keyword>
<organism evidence="2 3">
    <name type="scientific">Adineta ricciae</name>
    <name type="common">Rotifer</name>
    <dbReference type="NCBI Taxonomy" id="249248"/>
    <lineage>
        <taxon>Eukaryota</taxon>
        <taxon>Metazoa</taxon>
        <taxon>Spiralia</taxon>
        <taxon>Gnathifera</taxon>
        <taxon>Rotifera</taxon>
        <taxon>Eurotatoria</taxon>
        <taxon>Bdelloidea</taxon>
        <taxon>Adinetida</taxon>
        <taxon>Adinetidae</taxon>
        <taxon>Adineta</taxon>
    </lineage>
</organism>
<reference evidence="2" key="1">
    <citation type="submission" date="2021-02" db="EMBL/GenBank/DDBJ databases">
        <authorList>
            <person name="Nowell W R."/>
        </authorList>
    </citation>
    <scope>NUCLEOTIDE SEQUENCE</scope>
</reference>
<dbReference type="AlphaFoldDB" id="A0A814F1G0"/>
<evidence type="ECO:0000313" key="2">
    <source>
        <dbReference type="EMBL" id="CAF0974661.1"/>
    </source>
</evidence>
<name>A0A814F1G0_ADIRI</name>
<dbReference type="EMBL" id="CAJNOJ010000054">
    <property type="protein sequence ID" value="CAF0974661.1"/>
    <property type="molecule type" value="Genomic_DNA"/>
</dbReference>
<proteinExistence type="predicted"/>
<dbReference type="PROSITE" id="PS51257">
    <property type="entry name" value="PROKAR_LIPOPROTEIN"/>
    <property type="match status" value="1"/>
</dbReference>